<name>A0AAW2SVB7_9LAMI</name>
<dbReference type="Gene3D" id="3.30.420.10">
    <property type="entry name" value="Ribonuclease H-like superfamily/Ribonuclease H"/>
    <property type="match status" value="1"/>
</dbReference>
<dbReference type="InterPro" id="IPR036397">
    <property type="entry name" value="RNaseH_sf"/>
</dbReference>
<reference evidence="2" key="1">
    <citation type="submission" date="2020-06" db="EMBL/GenBank/DDBJ databases">
        <authorList>
            <person name="Li T."/>
            <person name="Hu X."/>
            <person name="Zhang T."/>
            <person name="Song X."/>
            <person name="Zhang H."/>
            <person name="Dai N."/>
            <person name="Sheng W."/>
            <person name="Hou X."/>
            <person name="Wei L."/>
        </authorList>
    </citation>
    <scope>NUCLEOTIDE SEQUENCE</scope>
    <source>
        <strain evidence="2">KEN8</strain>
        <tissue evidence="2">Leaf</tissue>
    </source>
</reference>
<sequence length="88" mass="9830">MTGTTHEEISEERPWLLHIDRSSTIQRSGAGIVITSPQGEDMKFAIKFDFKASHNKVEYEALVLGMRIAQDASALHLLAYSDSQLIVK</sequence>
<dbReference type="GO" id="GO:0003676">
    <property type="term" value="F:nucleic acid binding"/>
    <property type="evidence" value="ECO:0007669"/>
    <property type="project" value="InterPro"/>
</dbReference>
<dbReference type="SUPFAM" id="SSF53098">
    <property type="entry name" value="Ribonuclease H-like"/>
    <property type="match status" value="1"/>
</dbReference>
<feature type="domain" description="RNase H type-1" evidence="1">
    <location>
        <begin position="24"/>
        <end position="88"/>
    </location>
</feature>
<dbReference type="GO" id="GO:0004523">
    <property type="term" value="F:RNA-DNA hybrid ribonuclease activity"/>
    <property type="evidence" value="ECO:0007669"/>
    <property type="project" value="InterPro"/>
</dbReference>
<dbReference type="InterPro" id="IPR012337">
    <property type="entry name" value="RNaseH-like_sf"/>
</dbReference>
<proteinExistence type="predicted"/>
<accession>A0AAW2SVB7</accession>
<dbReference type="EMBL" id="JACGWM010000001">
    <property type="protein sequence ID" value="KAL0396239.1"/>
    <property type="molecule type" value="Genomic_DNA"/>
</dbReference>
<dbReference type="PANTHER" id="PTHR48475:SF2">
    <property type="entry name" value="RIBONUCLEASE H"/>
    <property type="match status" value="1"/>
</dbReference>
<protein>
    <recommendedName>
        <fullName evidence="1">RNase H type-1 domain-containing protein</fullName>
    </recommendedName>
</protein>
<evidence type="ECO:0000313" key="2">
    <source>
        <dbReference type="EMBL" id="KAL0396239.1"/>
    </source>
</evidence>
<comment type="caution">
    <text evidence="2">The sequence shown here is derived from an EMBL/GenBank/DDBJ whole genome shotgun (WGS) entry which is preliminary data.</text>
</comment>
<gene>
    <name evidence="2" type="ORF">Scaly_0072300</name>
</gene>
<dbReference type="AlphaFoldDB" id="A0AAW2SVB7"/>
<reference evidence="2" key="2">
    <citation type="journal article" date="2024" name="Plant">
        <title>Genomic evolution and insights into agronomic trait innovations of Sesamum species.</title>
        <authorList>
            <person name="Miao H."/>
            <person name="Wang L."/>
            <person name="Qu L."/>
            <person name="Liu H."/>
            <person name="Sun Y."/>
            <person name="Le M."/>
            <person name="Wang Q."/>
            <person name="Wei S."/>
            <person name="Zheng Y."/>
            <person name="Lin W."/>
            <person name="Duan Y."/>
            <person name="Cao H."/>
            <person name="Xiong S."/>
            <person name="Wang X."/>
            <person name="Wei L."/>
            <person name="Li C."/>
            <person name="Ma Q."/>
            <person name="Ju M."/>
            <person name="Zhao R."/>
            <person name="Li G."/>
            <person name="Mu C."/>
            <person name="Tian Q."/>
            <person name="Mei H."/>
            <person name="Zhang T."/>
            <person name="Gao T."/>
            <person name="Zhang H."/>
        </authorList>
    </citation>
    <scope>NUCLEOTIDE SEQUENCE</scope>
    <source>
        <strain evidence="2">KEN8</strain>
    </source>
</reference>
<evidence type="ECO:0000259" key="1">
    <source>
        <dbReference type="Pfam" id="PF13456"/>
    </source>
</evidence>
<dbReference type="InterPro" id="IPR002156">
    <property type="entry name" value="RNaseH_domain"/>
</dbReference>
<organism evidence="2">
    <name type="scientific">Sesamum calycinum</name>
    <dbReference type="NCBI Taxonomy" id="2727403"/>
    <lineage>
        <taxon>Eukaryota</taxon>
        <taxon>Viridiplantae</taxon>
        <taxon>Streptophyta</taxon>
        <taxon>Embryophyta</taxon>
        <taxon>Tracheophyta</taxon>
        <taxon>Spermatophyta</taxon>
        <taxon>Magnoliopsida</taxon>
        <taxon>eudicotyledons</taxon>
        <taxon>Gunneridae</taxon>
        <taxon>Pentapetalae</taxon>
        <taxon>asterids</taxon>
        <taxon>lamiids</taxon>
        <taxon>Lamiales</taxon>
        <taxon>Pedaliaceae</taxon>
        <taxon>Sesamum</taxon>
    </lineage>
</organism>
<dbReference type="Pfam" id="PF13456">
    <property type="entry name" value="RVT_3"/>
    <property type="match status" value="1"/>
</dbReference>
<dbReference type="PANTHER" id="PTHR48475">
    <property type="entry name" value="RIBONUCLEASE H"/>
    <property type="match status" value="1"/>
</dbReference>